<accession>A0A4R3LJQ3</accession>
<dbReference type="Gene3D" id="3.40.50.720">
    <property type="entry name" value="NAD(P)-binding Rossmann-like Domain"/>
    <property type="match status" value="1"/>
</dbReference>
<proteinExistence type="predicted"/>
<dbReference type="EMBL" id="SMAJ01000031">
    <property type="protein sequence ID" value="TCT00492.1"/>
    <property type="molecule type" value="Genomic_DNA"/>
</dbReference>
<dbReference type="SMART" id="SM00829">
    <property type="entry name" value="PKS_ER"/>
    <property type="match status" value="1"/>
</dbReference>
<dbReference type="InterPro" id="IPR020843">
    <property type="entry name" value="ER"/>
</dbReference>
<keyword evidence="2" id="KW-0560">Oxidoreductase</keyword>
<keyword evidence="5" id="KW-1185">Reference proteome</keyword>
<dbReference type="Gene3D" id="3.90.180.10">
    <property type="entry name" value="Medium-chain alcohol dehydrogenases, catalytic domain"/>
    <property type="match status" value="1"/>
</dbReference>
<dbReference type="GO" id="GO:0035925">
    <property type="term" value="F:mRNA 3'-UTR AU-rich region binding"/>
    <property type="evidence" value="ECO:0007669"/>
    <property type="project" value="TreeGrafter"/>
</dbReference>
<dbReference type="SUPFAM" id="SSF51735">
    <property type="entry name" value="NAD(P)-binding Rossmann-fold domains"/>
    <property type="match status" value="1"/>
</dbReference>
<evidence type="ECO:0000256" key="2">
    <source>
        <dbReference type="ARBA" id="ARBA00023002"/>
    </source>
</evidence>
<gene>
    <name evidence="4" type="ORF">EDC26_1313</name>
</gene>
<dbReference type="PANTHER" id="PTHR48106:SF13">
    <property type="entry name" value="QUINONE OXIDOREDUCTASE-RELATED"/>
    <property type="match status" value="1"/>
</dbReference>
<dbReference type="OrthoDB" id="9805883at2"/>
<dbReference type="Pfam" id="PF08240">
    <property type="entry name" value="ADH_N"/>
    <property type="match status" value="1"/>
</dbReference>
<sequence length="324" mass="34543">MPSAIVLHRAGPPENLKFEPVAVGAPLPGEIRLRHTAVGVNFHDTYVRSGLYQTLALPGVPGIEGVGIITELGSNVKHLNVGDRVAYMYRGYGAYSEERVLPAEVAVPVPAGIDDEVVAAIFLKGLTTWVLVHEVYAVKPADWVLVHAAAGGVGSLLCQWASHLGARVIGTVGAEHKMELARRYGCSHVIQYRQEDFVTRVKEITGDEGVQVAYDAVGKDTFMGSLACLAPCGHLANFGQASGPVPPFEVSALFTKSNSLSRPSVFQHLRTAEKLHAAAAALFKGLNDGVLYPGHIATFGLADAAQAHRELESRSRQGSVVLKI</sequence>
<dbReference type="GO" id="GO:0005829">
    <property type="term" value="C:cytosol"/>
    <property type="evidence" value="ECO:0007669"/>
    <property type="project" value="TreeGrafter"/>
</dbReference>
<name>A0A4R3LJQ3_9BURK</name>
<dbReference type="PANTHER" id="PTHR48106">
    <property type="entry name" value="QUINONE OXIDOREDUCTASE PIG3-RELATED"/>
    <property type="match status" value="1"/>
</dbReference>
<dbReference type="InterPro" id="IPR013149">
    <property type="entry name" value="ADH-like_C"/>
</dbReference>
<dbReference type="Pfam" id="PF00107">
    <property type="entry name" value="ADH_zinc_N"/>
    <property type="match status" value="1"/>
</dbReference>
<evidence type="ECO:0000313" key="4">
    <source>
        <dbReference type="EMBL" id="TCT00492.1"/>
    </source>
</evidence>
<evidence type="ECO:0000313" key="5">
    <source>
        <dbReference type="Proteomes" id="UP000295525"/>
    </source>
</evidence>
<dbReference type="SUPFAM" id="SSF50129">
    <property type="entry name" value="GroES-like"/>
    <property type="match status" value="1"/>
</dbReference>
<comment type="caution">
    <text evidence="4">The sequence shown here is derived from an EMBL/GenBank/DDBJ whole genome shotgun (WGS) entry which is preliminary data.</text>
</comment>
<evidence type="ECO:0000259" key="3">
    <source>
        <dbReference type="SMART" id="SM00829"/>
    </source>
</evidence>
<protein>
    <submittedName>
        <fullName evidence="4">NADPH2:quinone reductase</fullName>
    </submittedName>
</protein>
<dbReference type="RefSeq" id="WP_132586418.1">
    <property type="nucleotide sequence ID" value="NZ_SMAJ01000031.1"/>
</dbReference>
<dbReference type="GO" id="GO:0003960">
    <property type="term" value="F:quinone reductase (NADPH) activity"/>
    <property type="evidence" value="ECO:0007669"/>
    <property type="project" value="InterPro"/>
</dbReference>
<dbReference type="InterPro" id="IPR011032">
    <property type="entry name" value="GroES-like_sf"/>
</dbReference>
<organism evidence="4 5">
    <name type="scientific">Paralcaligenes ureilyticus</name>
    <dbReference type="NCBI Taxonomy" id="627131"/>
    <lineage>
        <taxon>Bacteria</taxon>
        <taxon>Pseudomonadati</taxon>
        <taxon>Pseudomonadota</taxon>
        <taxon>Betaproteobacteria</taxon>
        <taxon>Burkholderiales</taxon>
        <taxon>Alcaligenaceae</taxon>
        <taxon>Paralcaligenes</taxon>
    </lineage>
</organism>
<dbReference type="Proteomes" id="UP000295525">
    <property type="component" value="Unassembled WGS sequence"/>
</dbReference>
<dbReference type="InterPro" id="IPR047618">
    <property type="entry name" value="QOR-like"/>
</dbReference>
<dbReference type="FunFam" id="3.40.50.720:FF:000053">
    <property type="entry name" value="Quinone oxidoreductase 1"/>
    <property type="match status" value="1"/>
</dbReference>
<reference evidence="4 5" key="1">
    <citation type="submission" date="2019-03" db="EMBL/GenBank/DDBJ databases">
        <title>Genomic Encyclopedia of Type Strains, Phase IV (KMG-IV): sequencing the most valuable type-strain genomes for metagenomic binning, comparative biology and taxonomic classification.</title>
        <authorList>
            <person name="Goeker M."/>
        </authorList>
    </citation>
    <scope>NUCLEOTIDE SEQUENCE [LARGE SCALE GENOMIC DNA]</scope>
    <source>
        <strain evidence="4 5">DSM 24591</strain>
    </source>
</reference>
<feature type="domain" description="Enoyl reductase (ER)" evidence="3">
    <location>
        <begin position="11"/>
        <end position="322"/>
    </location>
</feature>
<dbReference type="CDD" id="cd05286">
    <property type="entry name" value="QOR2"/>
    <property type="match status" value="1"/>
</dbReference>
<keyword evidence="1" id="KW-0521">NADP</keyword>
<evidence type="ECO:0000256" key="1">
    <source>
        <dbReference type="ARBA" id="ARBA00022857"/>
    </source>
</evidence>
<dbReference type="AlphaFoldDB" id="A0A4R3LJQ3"/>
<dbReference type="InterPro" id="IPR036291">
    <property type="entry name" value="NAD(P)-bd_dom_sf"/>
</dbReference>
<dbReference type="GO" id="GO:0070402">
    <property type="term" value="F:NADPH binding"/>
    <property type="evidence" value="ECO:0007669"/>
    <property type="project" value="TreeGrafter"/>
</dbReference>
<dbReference type="InterPro" id="IPR013154">
    <property type="entry name" value="ADH-like_N"/>
</dbReference>